<dbReference type="Pfam" id="PF06230">
    <property type="entry name" value="LpxI_C"/>
    <property type="match status" value="1"/>
</dbReference>
<dbReference type="PANTHER" id="PTHR39962">
    <property type="entry name" value="BLL4848 PROTEIN"/>
    <property type="match status" value="1"/>
</dbReference>
<dbReference type="Proteomes" id="UP000004358">
    <property type="component" value="Unassembled WGS sequence"/>
</dbReference>
<dbReference type="InterPro" id="IPR043167">
    <property type="entry name" value="LpxI_C_sf"/>
</dbReference>
<protein>
    <recommendedName>
        <fullName evidence="5">DUF1009 domain-containing protein</fullName>
    </recommendedName>
</protein>
<dbReference type="AlphaFoldDB" id="A3ZN11"/>
<organism evidence="3 4">
    <name type="scientific">Blastopirellula marina DSM 3645</name>
    <dbReference type="NCBI Taxonomy" id="314230"/>
    <lineage>
        <taxon>Bacteria</taxon>
        <taxon>Pseudomonadati</taxon>
        <taxon>Planctomycetota</taxon>
        <taxon>Planctomycetia</taxon>
        <taxon>Pirellulales</taxon>
        <taxon>Pirellulaceae</taxon>
        <taxon>Blastopirellula</taxon>
    </lineage>
</organism>
<gene>
    <name evidence="3" type="ORF">DSM3645_01460</name>
</gene>
<dbReference type="Gene3D" id="3.40.140.80">
    <property type="match status" value="1"/>
</dbReference>
<name>A3ZN11_9BACT</name>
<dbReference type="InterPro" id="IPR041255">
    <property type="entry name" value="LpxI_N"/>
</dbReference>
<evidence type="ECO:0000259" key="1">
    <source>
        <dbReference type="Pfam" id="PF06230"/>
    </source>
</evidence>
<dbReference type="OrthoDB" id="9789836at2"/>
<dbReference type="HOGENOM" id="CLU_085042_0_0_0"/>
<dbReference type="Gene3D" id="3.40.50.20">
    <property type="match status" value="1"/>
</dbReference>
<accession>A3ZN11</accession>
<reference evidence="3 4" key="1">
    <citation type="submission" date="2006-02" db="EMBL/GenBank/DDBJ databases">
        <authorList>
            <person name="Amann R."/>
            <person name="Ferriera S."/>
            <person name="Johnson J."/>
            <person name="Kravitz S."/>
            <person name="Halpern A."/>
            <person name="Remington K."/>
            <person name="Beeson K."/>
            <person name="Tran B."/>
            <person name="Rogers Y.-H."/>
            <person name="Friedman R."/>
            <person name="Venter J.C."/>
        </authorList>
    </citation>
    <scope>NUCLEOTIDE SEQUENCE [LARGE SCALE GENOMIC DNA]</scope>
    <source>
        <strain evidence="3 4">DSM 3645</strain>
    </source>
</reference>
<feature type="domain" description="LpxI C-terminal" evidence="1">
    <location>
        <begin position="154"/>
        <end position="281"/>
    </location>
</feature>
<feature type="domain" description="LpxI N-terminal" evidence="2">
    <location>
        <begin position="13"/>
        <end position="149"/>
    </location>
</feature>
<evidence type="ECO:0008006" key="5">
    <source>
        <dbReference type="Google" id="ProtNLM"/>
    </source>
</evidence>
<sequence>MNSDATDHLPPFGLLAGWGQLPIEMATALQRHGYAVHALLIKGHADPILAEISATHEWVGLGQIGKCVRFFHRHQVTTATMVGKVHKVRILDRGALWNHFPDWYGARVIAPFILGKKDRKDDTILSGICRAFSNKGIEFVPATDYAPDLLVKFGQLAGKPLSKKQLSDVQYGWDLAKAIGLFDTGQSVAIKAQMALALEAVEGTDECIRRAGQLCRSGGFTIVKVAKPQQDMRFDVPTIGVGTIETMAESGAVTLVIEADKTIIVDEPAVIALANKLGITILAATGDRLGEVLSDDETAAA</sequence>
<comment type="caution">
    <text evidence="3">The sequence shown here is derived from an EMBL/GenBank/DDBJ whole genome shotgun (WGS) entry which is preliminary data.</text>
</comment>
<dbReference type="EMBL" id="AANZ01000002">
    <property type="protein sequence ID" value="EAQ82340.1"/>
    <property type="molecule type" value="Genomic_DNA"/>
</dbReference>
<dbReference type="PANTHER" id="PTHR39962:SF1">
    <property type="entry name" value="LPXI FAMILY PROTEIN"/>
    <property type="match status" value="1"/>
</dbReference>
<dbReference type="STRING" id="314230.DSM3645_01460"/>
<dbReference type="RefSeq" id="WP_002650182.1">
    <property type="nucleotide sequence ID" value="NZ_AANZ01000002.1"/>
</dbReference>
<evidence type="ECO:0000259" key="2">
    <source>
        <dbReference type="Pfam" id="PF17930"/>
    </source>
</evidence>
<dbReference type="InterPro" id="IPR010415">
    <property type="entry name" value="LpxI_C"/>
</dbReference>
<proteinExistence type="predicted"/>
<evidence type="ECO:0000313" key="3">
    <source>
        <dbReference type="EMBL" id="EAQ82340.1"/>
    </source>
</evidence>
<dbReference type="InterPro" id="IPR053174">
    <property type="entry name" value="LpxI"/>
</dbReference>
<dbReference type="Pfam" id="PF17930">
    <property type="entry name" value="LpxI_N"/>
    <property type="match status" value="1"/>
</dbReference>
<evidence type="ECO:0000313" key="4">
    <source>
        <dbReference type="Proteomes" id="UP000004358"/>
    </source>
</evidence>